<dbReference type="EMBL" id="JABFDN010000015">
    <property type="protein sequence ID" value="NPU69164.1"/>
    <property type="molecule type" value="Genomic_DNA"/>
</dbReference>
<dbReference type="RefSeq" id="WP_172114226.1">
    <property type="nucleotide sequence ID" value="NZ_JABFDN010000015.1"/>
</dbReference>
<reference evidence="1" key="1">
    <citation type="submission" date="2020-05" db="EMBL/GenBank/DDBJ databases">
        <title>Nod-independent and nitrogen-fixing Bradyrhizobium aeschynomene sp. nov. isolated from nodules of Aeschynomene indica.</title>
        <authorList>
            <person name="Zhang Z."/>
        </authorList>
    </citation>
    <scope>NUCLEOTIDE SEQUENCE</scope>
    <source>
        <strain evidence="1">83012</strain>
    </source>
</reference>
<comment type="caution">
    <text evidence="1">The sequence shown here is derived from an EMBL/GenBank/DDBJ whole genome shotgun (WGS) entry which is preliminary data.</text>
</comment>
<dbReference type="Proteomes" id="UP000886476">
    <property type="component" value="Unassembled WGS sequence"/>
</dbReference>
<evidence type="ECO:0000313" key="1">
    <source>
        <dbReference type="EMBL" id="NPU69164.1"/>
    </source>
</evidence>
<keyword evidence="2" id="KW-1185">Reference proteome</keyword>
<sequence length="93" mass="10244">MADIIKFPIALRAAQTDIALAASVGIQLVQLKRTLESWRQILHRLDQLAQPDDAGQLSEQSRHIRELMADAERAIAHFQACEGAVSDGNRAPD</sequence>
<proteinExistence type="predicted"/>
<name>A0ABX2CLU9_9BRAD</name>
<gene>
    <name evidence="1" type="ORF">HL667_29455</name>
</gene>
<evidence type="ECO:0000313" key="2">
    <source>
        <dbReference type="Proteomes" id="UP000886476"/>
    </source>
</evidence>
<organism evidence="1 2">
    <name type="scientific">Bradyrhizobium aeschynomenes</name>
    <dbReference type="NCBI Taxonomy" id="2734909"/>
    <lineage>
        <taxon>Bacteria</taxon>
        <taxon>Pseudomonadati</taxon>
        <taxon>Pseudomonadota</taxon>
        <taxon>Alphaproteobacteria</taxon>
        <taxon>Hyphomicrobiales</taxon>
        <taxon>Nitrobacteraceae</taxon>
        <taxon>Bradyrhizobium</taxon>
    </lineage>
</organism>
<protein>
    <submittedName>
        <fullName evidence="1">Uncharacterized protein</fullName>
    </submittedName>
</protein>
<dbReference type="Gene3D" id="1.20.5.4130">
    <property type="match status" value="1"/>
</dbReference>
<accession>A0ABX2CLU9</accession>